<protein>
    <submittedName>
        <fullName evidence="2">Uncharacterized protein</fullName>
    </submittedName>
</protein>
<accession>A0A5J4S3X4</accession>
<evidence type="ECO:0000313" key="2">
    <source>
        <dbReference type="EMBL" id="KAA6340478.1"/>
    </source>
</evidence>
<feature type="transmembrane region" description="Helical" evidence="1">
    <location>
        <begin position="20"/>
        <end position="38"/>
    </location>
</feature>
<evidence type="ECO:0000256" key="1">
    <source>
        <dbReference type="SAM" id="Phobius"/>
    </source>
</evidence>
<comment type="caution">
    <text evidence="2">The sequence shown here is derived from an EMBL/GenBank/DDBJ whole genome shotgun (WGS) entry which is preliminary data.</text>
</comment>
<keyword evidence="1" id="KW-1133">Transmembrane helix</keyword>
<proteinExistence type="predicted"/>
<keyword evidence="1" id="KW-0812">Transmembrane</keyword>
<name>A0A5J4S3X4_9ZZZZ</name>
<reference evidence="2" key="1">
    <citation type="submission" date="2019-03" db="EMBL/GenBank/DDBJ databases">
        <title>Single cell metagenomics reveals metabolic interactions within the superorganism composed of flagellate Streblomastix strix and complex community of Bacteroidetes bacteria on its surface.</title>
        <authorList>
            <person name="Treitli S.C."/>
            <person name="Kolisko M."/>
            <person name="Husnik F."/>
            <person name="Keeling P."/>
            <person name="Hampl V."/>
        </authorList>
    </citation>
    <scope>NUCLEOTIDE SEQUENCE</scope>
    <source>
        <strain evidence="2">STM</strain>
    </source>
</reference>
<sequence>MKNQCNYQRFKRMERNIPEIISVAYGSIPNIFSFYKFYTVSYNNISWLA</sequence>
<dbReference type="AlphaFoldDB" id="A0A5J4S3X4"/>
<organism evidence="2">
    <name type="scientific">termite gut metagenome</name>
    <dbReference type="NCBI Taxonomy" id="433724"/>
    <lineage>
        <taxon>unclassified sequences</taxon>
        <taxon>metagenomes</taxon>
        <taxon>organismal metagenomes</taxon>
    </lineage>
</organism>
<dbReference type="EMBL" id="SNRY01000458">
    <property type="protein sequence ID" value="KAA6340478.1"/>
    <property type="molecule type" value="Genomic_DNA"/>
</dbReference>
<keyword evidence="1" id="KW-0472">Membrane</keyword>
<gene>
    <name evidence="2" type="ORF">EZS27_011672</name>
</gene>